<evidence type="ECO:0000313" key="2">
    <source>
        <dbReference type="EMBL" id="CAB3980600.1"/>
    </source>
</evidence>
<evidence type="ECO:0000313" key="3">
    <source>
        <dbReference type="Proteomes" id="UP001152795"/>
    </source>
</evidence>
<dbReference type="EMBL" id="CACRXK020000305">
    <property type="protein sequence ID" value="CAB3980600.1"/>
    <property type="molecule type" value="Genomic_DNA"/>
</dbReference>
<dbReference type="PANTHER" id="PTHR47510:SF3">
    <property type="entry name" value="ENDO_EXONUCLEASE_PHOSPHATASE DOMAIN-CONTAINING PROTEIN"/>
    <property type="match status" value="1"/>
</dbReference>
<reference evidence="2" key="1">
    <citation type="submission" date="2020-04" db="EMBL/GenBank/DDBJ databases">
        <authorList>
            <person name="Alioto T."/>
            <person name="Alioto T."/>
            <person name="Gomez Garrido J."/>
        </authorList>
    </citation>
    <scope>NUCLEOTIDE SEQUENCE</scope>
    <source>
        <strain evidence="2">A484AB</strain>
    </source>
</reference>
<accession>A0A7D9D9Q2</accession>
<gene>
    <name evidence="2" type="ORF">PACLA_8A065991</name>
</gene>
<keyword evidence="3" id="KW-1185">Reference proteome</keyword>
<sequence length="540" mass="61953">MGQTGHTTPLELANEINTFFSELTRDFQPLVQSLDVRELFVPPNLKATPHQVETKLNAVNGRKAVGPDKLNNRILKEFSQELSVVLADIYNTTLTQAYVPDLLKASTIVPIPKILPPKTIEEDLRPISLTCQISKVFESLTLDRLMPEVEHHIDTKQFANKGKSTKDALVDDKTKKACKRLYALRVLKKAGLQERELVLVYKSMIRPILEYAVEAWSDFPQYLSDKLERVQKRALWIIYPGSDYGEALKISKLESLKDRRVDLCKKYINKLKDPSHTLHHLTKTYYTNTHGYNLRSGNQNQIGRKLRDISQAVKRLIKSKHREYLTKIEESLNTNPKSFWSYHHQRTNQISKIIYNGTTGTNSFAKAKLLNAYFTSVFSKPTAVSRLPSEWKAADITPIHKKESREHAENYRPITLLPVIAKLLEQCVGRRLYEHMISAISPLQHGFARNRSCITQLLRVLHSIGQNLDQNIQTDILYLDFAKAFDSVDHSLIVTKLKCYGVKGRMLNWFQDNLTNRTQRVVMNGVASDWTLCYFRCSSG</sequence>
<keyword evidence="2" id="KW-0548">Nucleotidyltransferase</keyword>
<proteinExistence type="predicted"/>
<dbReference type="InterPro" id="IPR000477">
    <property type="entry name" value="RT_dom"/>
</dbReference>
<feature type="domain" description="Reverse transcriptase" evidence="1">
    <location>
        <begin position="399"/>
        <end position="517"/>
    </location>
</feature>
<dbReference type="SUPFAM" id="SSF56672">
    <property type="entry name" value="DNA/RNA polymerases"/>
    <property type="match status" value="1"/>
</dbReference>
<dbReference type="Proteomes" id="UP001152795">
    <property type="component" value="Unassembled WGS sequence"/>
</dbReference>
<evidence type="ECO:0000259" key="1">
    <source>
        <dbReference type="Pfam" id="PF00078"/>
    </source>
</evidence>
<dbReference type="CDD" id="cd01650">
    <property type="entry name" value="RT_nLTR_like"/>
    <property type="match status" value="1"/>
</dbReference>
<keyword evidence="2" id="KW-0808">Transferase</keyword>
<comment type="caution">
    <text evidence="2">The sequence shown here is derived from an EMBL/GenBank/DDBJ whole genome shotgun (WGS) entry which is preliminary data.</text>
</comment>
<dbReference type="PANTHER" id="PTHR47510">
    <property type="entry name" value="REVERSE TRANSCRIPTASE DOMAIN-CONTAINING PROTEIN"/>
    <property type="match status" value="1"/>
</dbReference>
<keyword evidence="2" id="KW-0695">RNA-directed DNA polymerase</keyword>
<dbReference type="Pfam" id="PF00078">
    <property type="entry name" value="RVT_1"/>
    <property type="match status" value="1"/>
</dbReference>
<dbReference type="GO" id="GO:0003964">
    <property type="term" value="F:RNA-directed DNA polymerase activity"/>
    <property type="evidence" value="ECO:0007669"/>
    <property type="project" value="UniProtKB-KW"/>
</dbReference>
<name>A0A7D9D9Q2_PARCT</name>
<organism evidence="2 3">
    <name type="scientific">Paramuricea clavata</name>
    <name type="common">Red gorgonian</name>
    <name type="synonym">Violescent sea-whip</name>
    <dbReference type="NCBI Taxonomy" id="317549"/>
    <lineage>
        <taxon>Eukaryota</taxon>
        <taxon>Metazoa</taxon>
        <taxon>Cnidaria</taxon>
        <taxon>Anthozoa</taxon>
        <taxon>Octocorallia</taxon>
        <taxon>Malacalcyonacea</taxon>
        <taxon>Plexauridae</taxon>
        <taxon>Paramuricea</taxon>
    </lineage>
</organism>
<protein>
    <submittedName>
        <fullName evidence="2">RNA-directed DNA polymerase from mobile element jockey</fullName>
    </submittedName>
</protein>
<dbReference type="AlphaFoldDB" id="A0A7D9D9Q2"/>
<dbReference type="InterPro" id="IPR043502">
    <property type="entry name" value="DNA/RNA_pol_sf"/>
</dbReference>
<dbReference type="OrthoDB" id="6774702at2759"/>